<dbReference type="PROSITE" id="PS51782">
    <property type="entry name" value="LYSM"/>
    <property type="match status" value="3"/>
</dbReference>
<keyword evidence="5" id="KW-1185">Reference proteome</keyword>
<evidence type="ECO:0000259" key="3">
    <source>
        <dbReference type="PROSITE" id="PS51782"/>
    </source>
</evidence>
<dbReference type="InterPro" id="IPR018392">
    <property type="entry name" value="LysM"/>
</dbReference>
<dbReference type="Pfam" id="PF01464">
    <property type="entry name" value="SLT"/>
    <property type="match status" value="1"/>
</dbReference>
<evidence type="ECO:0000256" key="1">
    <source>
        <dbReference type="ARBA" id="ARBA00007734"/>
    </source>
</evidence>
<dbReference type="PANTHER" id="PTHR33734">
    <property type="entry name" value="LYSM DOMAIN-CONTAINING GPI-ANCHORED PROTEIN 2"/>
    <property type="match status" value="1"/>
</dbReference>
<dbReference type="Gene3D" id="3.10.350.10">
    <property type="entry name" value="LysM domain"/>
    <property type="match status" value="3"/>
</dbReference>
<dbReference type="PROSITE" id="PS00922">
    <property type="entry name" value="TRANSGLYCOSYLASE"/>
    <property type="match status" value="1"/>
</dbReference>
<feature type="domain" description="LysM" evidence="3">
    <location>
        <begin position="503"/>
        <end position="547"/>
    </location>
</feature>
<dbReference type="GO" id="GO:0000270">
    <property type="term" value="P:peptidoglycan metabolic process"/>
    <property type="evidence" value="ECO:0007669"/>
    <property type="project" value="InterPro"/>
</dbReference>
<reference evidence="4" key="2">
    <citation type="submission" date="2023-01" db="EMBL/GenBank/DDBJ databases">
        <title>Draft genome sequence of Agaribacter marinus strain NBRC 110023.</title>
        <authorList>
            <person name="Sun Q."/>
            <person name="Mori K."/>
        </authorList>
    </citation>
    <scope>NUCLEOTIDE SEQUENCE</scope>
    <source>
        <strain evidence="4">NBRC 110023</strain>
    </source>
</reference>
<dbReference type="CDD" id="cd00118">
    <property type="entry name" value="LysM"/>
    <property type="match status" value="3"/>
</dbReference>
<dbReference type="CDD" id="cd16894">
    <property type="entry name" value="MltD-like"/>
    <property type="match status" value="1"/>
</dbReference>
<gene>
    <name evidence="4" type="primary">mltD</name>
    <name evidence="4" type="ORF">GCM10007852_04010</name>
</gene>
<dbReference type="PANTHER" id="PTHR33734:SF22">
    <property type="entry name" value="MEMBRANE-BOUND LYTIC MUREIN TRANSGLYCOSYLASE D"/>
    <property type="match status" value="1"/>
</dbReference>
<name>A0AA37SU63_9ALTE</name>
<evidence type="ECO:0000256" key="2">
    <source>
        <dbReference type="SAM" id="MobiDB-lite"/>
    </source>
</evidence>
<feature type="domain" description="LysM" evidence="3">
    <location>
        <begin position="367"/>
        <end position="410"/>
    </location>
</feature>
<dbReference type="GO" id="GO:0016020">
    <property type="term" value="C:membrane"/>
    <property type="evidence" value="ECO:0007669"/>
    <property type="project" value="InterPro"/>
</dbReference>
<dbReference type="Proteomes" id="UP001156601">
    <property type="component" value="Unassembled WGS sequence"/>
</dbReference>
<dbReference type="SUPFAM" id="SSF53955">
    <property type="entry name" value="Lysozyme-like"/>
    <property type="match status" value="1"/>
</dbReference>
<proteinExistence type="inferred from homology"/>
<dbReference type="AlphaFoldDB" id="A0AA37SU63"/>
<evidence type="ECO:0000313" key="4">
    <source>
        <dbReference type="EMBL" id="GLR69493.1"/>
    </source>
</evidence>
<evidence type="ECO:0000313" key="5">
    <source>
        <dbReference type="Proteomes" id="UP001156601"/>
    </source>
</evidence>
<dbReference type="FunFam" id="1.10.530.10:FF:000004">
    <property type="entry name" value="Membrane-bound lytic murein transglycosylase D"/>
    <property type="match status" value="1"/>
</dbReference>
<feature type="domain" description="LysM" evidence="3">
    <location>
        <begin position="441"/>
        <end position="485"/>
    </location>
</feature>
<reference evidence="4" key="1">
    <citation type="journal article" date="2014" name="Int. J. Syst. Evol. Microbiol.">
        <title>Complete genome sequence of Corynebacterium casei LMG S-19264T (=DSM 44701T), isolated from a smear-ripened cheese.</title>
        <authorList>
            <consortium name="US DOE Joint Genome Institute (JGI-PGF)"/>
            <person name="Walter F."/>
            <person name="Albersmeier A."/>
            <person name="Kalinowski J."/>
            <person name="Ruckert C."/>
        </authorList>
    </citation>
    <scope>NUCLEOTIDE SEQUENCE</scope>
    <source>
        <strain evidence="4">NBRC 110023</strain>
    </source>
</reference>
<dbReference type="SUPFAM" id="SSF54106">
    <property type="entry name" value="LysM domain"/>
    <property type="match status" value="3"/>
</dbReference>
<feature type="region of interest" description="Disordered" evidence="2">
    <location>
        <begin position="1"/>
        <end position="24"/>
    </location>
</feature>
<dbReference type="InterPro" id="IPR008258">
    <property type="entry name" value="Transglycosylase_SLT_dom_1"/>
</dbReference>
<dbReference type="EMBL" id="BSOT01000005">
    <property type="protein sequence ID" value="GLR69493.1"/>
    <property type="molecule type" value="Genomic_DNA"/>
</dbReference>
<dbReference type="Gene3D" id="1.10.530.10">
    <property type="match status" value="1"/>
</dbReference>
<dbReference type="InterPro" id="IPR023346">
    <property type="entry name" value="Lysozyme-like_dom_sf"/>
</dbReference>
<accession>A0AA37SU63</accession>
<comment type="similarity">
    <text evidence="1">Belongs to the transglycosylase Slt family.</text>
</comment>
<dbReference type="GO" id="GO:0008932">
    <property type="term" value="F:lytic endotransglycosylase activity"/>
    <property type="evidence" value="ECO:0007669"/>
    <property type="project" value="TreeGrafter"/>
</dbReference>
<protein>
    <submittedName>
        <fullName evidence="4">Lytic transglycosylase</fullName>
    </submittedName>
</protein>
<dbReference type="InterPro" id="IPR036779">
    <property type="entry name" value="LysM_dom_sf"/>
</dbReference>
<sequence length="554" mass="62607">MLAGCNLTEHSEQRSLDNKNTSTDVQSSLLANDDICEKGDANLRQPHEDCQPPSEGVIEVEHPVENIEQTLVNALKIHDDIAESSQEVMPNANLWFYVAEQLEFDVPSNQGRIIAQKNWYLKHPNYMQRVSNRASPFLYYIVDRLEAEGMPLDIALLPIVESAFDPFAYSHGRAAGMWQFIPGTGKNYGMKQTWWYDGRRDIIESTNGAIAYLKRLHKMFDGNWLHALAAYNSGEGRVMRSIRKNKRLGKPTDFWSLDLPRETRAYVPKLLALTDILRNRESNKFAWPSIKNTPVLDIVDVGSQIDLSKAANMAGLTTAELQALNPGFNRWATDPDGPHHLLIPLSNLDTFKVALTQTPASDMLNWVRYKIRSGDSLDKIANKYNTTTDVIKEINNLKTSRIIAGKHLLVPVALKSIEEYALSADQRLKKTQSVVRGSHKTEHKVRSGDTLWDIAQKHKVAVRDLAKWNKMAPRDPLKVGMNLVVWSGKPSMSVSQSAISRNITYRVRSGDSLSRIANRFNVSIQEIVQWNNLQGKKYLQPGQKLKLTIDVTKT</sequence>
<comment type="caution">
    <text evidence="4">The sequence shown here is derived from an EMBL/GenBank/DDBJ whole genome shotgun (WGS) entry which is preliminary data.</text>
</comment>
<dbReference type="InterPro" id="IPR000189">
    <property type="entry name" value="Transglyc_AS"/>
</dbReference>
<organism evidence="4 5">
    <name type="scientific">Agaribacter marinus</name>
    <dbReference type="NCBI Taxonomy" id="1431249"/>
    <lineage>
        <taxon>Bacteria</taxon>
        <taxon>Pseudomonadati</taxon>
        <taxon>Pseudomonadota</taxon>
        <taxon>Gammaproteobacteria</taxon>
        <taxon>Alteromonadales</taxon>
        <taxon>Alteromonadaceae</taxon>
        <taxon>Agaribacter</taxon>
    </lineage>
</organism>
<dbReference type="SMART" id="SM00257">
    <property type="entry name" value="LysM"/>
    <property type="match status" value="3"/>
</dbReference>
<dbReference type="Pfam" id="PF01476">
    <property type="entry name" value="LysM"/>
    <property type="match status" value="3"/>
</dbReference>